<dbReference type="EMBL" id="JASZZN010000013">
    <property type="protein sequence ID" value="MDM4017277.1"/>
    <property type="molecule type" value="Genomic_DNA"/>
</dbReference>
<evidence type="ECO:0000313" key="1">
    <source>
        <dbReference type="EMBL" id="MDM4017277.1"/>
    </source>
</evidence>
<proteinExistence type="predicted"/>
<dbReference type="SUPFAM" id="SSF53448">
    <property type="entry name" value="Nucleotide-diphospho-sugar transferases"/>
    <property type="match status" value="1"/>
</dbReference>
<dbReference type="InterPro" id="IPR029044">
    <property type="entry name" value="Nucleotide-diphossugar_trans"/>
</dbReference>
<sequence length="289" mass="31399">MPLEREHQLFEDTLLSVLENADDDCEIVAVHNGSYEDPFELAGELALVTARSSNLVDQVRDAFDSTTAPLVQILTSGTKVHPQWLDSAIESFDEDTVGAIVPQQQRDRRRGNAAGWNDTSARLCQPVDTQTGSIDGFFLGGVVIRRHLLKDLLEAVAPAMNHPIAVAYAFGGLLRRSGWSIRVAKGFEVDCSKSVTFEDASDFDRGQLLGSIQAHLFSSNHVPSLGSSMMTAVFGESSLGEALGMAKHRNRLAATRRAIDVACVATPDEVARRARIQSVPVEAPFRRAA</sequence>
<keyword evidence="2" id="KW-1185">Reference proteome</keyword>
<evidence type="ECO:0000313" key="2">
    <source>
        <dbReference type="Proteomes" id="UP001239462"/>
    </source>
</evidence>
<name>A0ABT7PL90_9BACT</name>
<gene>
    <name evidence="1" type="ORF">QTN89_17655</name>
</gene>
<dbReference type="Gene3D" id="3.90.550.10">
    <property type="entry name" value="Spore Coat Polysaccharide Biosynthesis Protein SpsA, Chain A"/>
    <property type="match status" value="1"/>
</dbReference>
<dbReference type="RefSeq" id="WP_289164726.1">
    <property type="nucleotide sequence ID" value="NZ_JASZZN010000013.1"/>
</dbReference>
<dbReference type="Proteomes" id="UP001239462">
    <property type="component" value="Unassembled WGS sequence"/>
</dbReference>
<protein>
    <recommendedName>
        <fullName evidence="3">Glycosyltransferase</fullName>
    </recommendedName>
</protein>
<comment type="caution">
    <text evidence="1">The sequence shown here is derived from an EMBL/GenBank/DDBJ whole genome shotgun (WGS) entry which is preliminary data.</text>
</comment>
<evidence type="ECO:0008006" key="3">
    <source>
        <dbReference type="Google" id="ProtNLM"/>
    </source>
</evidence>
<organism evidence="1 2">
    <name type="scientific">Roseiconus lacunae</name>
    <dbReference type="NCBI Taxonomy" id="2605694"/>
    <lineage>
        <taxon>Bacteria</taxon>
        <taxon>Pseudomonadati</taxon>
        <taxon>Planctomycetota</taxon>
        <taxon>Planctomycetia</taxon>
        <taxon>Pirellulales</taxon>
        <taxon>Pirellulaceae</taxon>
        <taxon>Roseiconus</taxon>
    </lineage>
</organism>
<reference evidence="1 2" key="1">
    <citation type="submission" date="2023-06" db="EMBL/GenBank/DDBJ databases">
        <title>Roseiconus lacunae JC819 isolated from Gulf of Mannar region, Tamil Nadu.</title>
        <authorList>
            <person name="Pk S."/>
            <person name="Ch S."/>
            <person name="Ch V.R."/>
        </authorList>
    </citation>
    <scope>NUCLEOTIDE SEQUENCE [LARGE SCALE GENOMIC DNA]</scope>
    <source>
        <strain evidence="1 2">JC819</strain>
    </source>
</reference>
<accession>A0ABT7PL90</accession>